<organism evidence="15 16">
    <name type="scientific">Mugilogobius chulae</name>
    <name type="common">yellowstripe goby</name>
    <dbReference type="NCBI Taxonomy" id="88201"/>
    <lineage>
        <taxon>Eukaryota</taxon>
        <taxon>Metazoa</taxon>
        <taxon>Chordata</taxon>
        <taxon>Craniata</taxon>
        <taxon>Vertebrata</taxon>
        <taxon>Euteleostomi</taxon>
        <taxon>Actinopterygii</taxon>
        <taxon>Neopterygii</taxon>
        <taxon>Teleostei</taxon>
        <taxon>Neoteleostei</taxon>
        <taxon>Acanthomorphata</taxon>
        <taxon>Gobiaria</taxon>
        <taxon>Gobiiformes</taxon>
        <taxon>Gobioidei</taxon>
        <taxon>Gobiidae</taxon>
        <taxon>Gobionellinae</taxon>
        <taxon>Mugilogobius</taxon>
    </lineage>
</organism>
<dbReference type="GO" id="GO:0008270">
    <property type="term" value="F:zinc ion binding"/>
    <property type="evidence" value="ECO:0007669"/>
    <property type="project" value="UniProtKB-KW"/>
</dbReference>
<keyword evidence="4" id="KW-0479">Metal-binding</keyword>
<evidence type="ECO:0000256" key="12">
    <source>
        <dbReference type="PROSITE-ProRule" id="PRU00042"/>
    </source>
</evidence>
<evidence type="ECO:0000256" key="3">
    <source>
        <dbReference type="ARBA" id="ARBA00006991"/>
    </source>
</evidence>
<sequence length="212" mass="24855">MRIHTGDKPYSCGVCGQKFRHKSRLKDHERFHTGERPYDCDQCGTTFRTKGMLSQHQRVHRDERPYQCDQCEKAFKTSCDLSKHYRIHTGEKPYRCDQCEKSCSSDQNNTFRKPDHLKVRRLEQTEGDRAAEAGSSEPKVRLKKLEIRLQRVQTEKEICSSDQNNTFRKPDHLKVHRSEPTKGDRAAEAGSSEPKVRLKKLEIRLQRIQTEK</sequence>
<dbReference type="InterPro" id="IPR036236">
    <property type="entry name" value="Znf_C2H2_sf"/>
</dbReference>
<feature type="region of interest" description="Disordered" evidence="13">
    <location>
        <begin position="162"/>
        <end position="197"/>
    </location>
</feature>
<comment type="subcellular location">
    <subcellularLocation>
        <location evidence="2">Nucleus</location>
    </subcellularLocation>
</comment>
<reference evidence="16" key="1">
    <citation type="submission" date="2024-04" db="EMBL/GenBank/DDBJ databases">
        <title>Salinicola lusitanus LLJ914,a marine bacterium isolated from the Okinawa Trough.</title>
        <authorList>
            <person name="Li J."/>
        </authorList>
    </citation>
    <scope>NUCLEOTIDE SEQUENCE [LARGE SCALE GENOMIC DNA]</scope>
</reference>
<gene>
    <name evidence="15" type="ORF">WMY93_009296</name>
</gene>
<dbReference type="PROSITE" id="PS50157">
    <property type="entry name" value="ZINC_FINGER_C2H2_2"/>
    <property type="match status" value="3"/>
</dbReference>
<dbReference type="SMART" id="SM00355">
    <property type="entry name" value="ZnF_C2H2"/>
    <property type="match status" value="3"/>
</dbReference>
<dbReference type="FunFam" id="3.30.160.60:FF:001480">
    <property type="entry name" value="Si:cabz01071911.3"/>
    <property type="match status" value="1"/>
</dbReference>
<dbReference type="PROSITE" id="PS00028">
    <property type="entry name" value="ZINC_FINGER_C2H2_1"/>
    <property type="match status" value="3"/>
</dbReference>
<name>A0AAW0PPX9_9GOBI</name>
<feature type="domain" description="C2H2-type" evidence="14">
    <location>
        <begin position="38"/>
        <end position="65"/>
    </location>
</feature>
<evidence type="ECO:0000256" key="5">
    <source>
        <dbReference type="ARBA" id="ARBA00022737"/>
    </source>
</evidence>
<dbReference type="AlphaFoldDB" id="A0AAW0PPX9"/>
<evidence type="ECO:0000256" key="1">
    <source>
        <dbReference type="ARBA" id="ARBA00003767"/>
    </source>
</evidence>
<dbReference type="FunFam" id="3.30.160.60:FF:000100">
    <property type="entry name" value="Zinc finger 45-like"/>
    <property type="match status" value="1"/>
</dbReference>
<evidence type="ECO:0000256" key="7">
    <source>
        <dbReference type="ARBA" id="ARBA00022833"/>
    </source>
</evidence>
<dbReference type="FunFam" id="3.30.160.60:FF:000226">
    <property type="entry name" value="Zinc finger protein 236 variant"/>
    <property type="match status" value="1"/>
</dbReference>
<feature type="domain" description="C2H2-type" evidence="14">
    <location>
        <begin position="10"/>
        <end position="37"/>
    </location>
</feature>
<dbReference type="GO" id="GO:0000978">
    <property type="term" value="F:RNA polymerase II cis-regulatory region sequence-specific DNA binding"/>
    <property type="evidence" value="ECO:0007669"/>
    <property type="project" value="TreeGrafter"/>
</dbReference>
<keyword evidence="9" id="KW-0238">DNA-binding</keyword>
<keyword evidence="6 12" id="KW-0863">Zinc-finger</keyword>
<dbReference type="Gene3D" id="3.30.160.60">
    <property type="entry name" value="Classic Zinc Finger"/>
    <property type="match status" value="4"/>
</dbReference>
<keyword evidence="7" id="KW-0862">Zinc</keyword>
<keyword evidence="10" id="KW-0804">Transcription</keyword>
<accession>A0AAW0PPX9</accession>
<keyword evidence="5" id="KW-0677">Repeat</keyword>
<keyword evidence="11" id="KW-0539">Nucleus</keyword>
<protein>
    <recommendedName>
        <fullName evidence="14">C2H2-type domain-containing protein</fullName>
    </recommendedName>
</protein>
<comment type="function">
    <text evidence="1">May be involved in transcriptional regulation.</text>
</comment>
<dbReference type="SUPFAM" id="SSF57667">
    <property type="entry name" value="beta-beta-alpha zinc fingers"/>
    <property type="match status" value="2"/>
</dbReference>
<keyword evidence="8" id="KW-0805">Transcription regulation</keyword>
<comment type="caution">
    <text evidence="15">The sequence shown here is derived from an EMBL/GenBank/DDBJ whole genome shotgun (WGS) entry which is preliminary data.</text>
</comment>
<dbReference type="InterPro" id="IPR013087">
    <property type="entry name" value="Znf_C2H2_type"/>
</dbReference>
<dbReference type="Proteomes" id="UP001460270">
    <property type="component" value="Unassembled WGS sequence"/>
</dbReference>
<dbReference type="Pfam" id="PF00096">
    <property type="entry name" value="zf-C2H2"/>
    <property type="match status" value="3"/>
</dbReference>
<dbReference type="GO" id="GO:0000981">
    <property type="term" value="F:DNA-binding transcription factor activity, RNA polymerase II-specific"/>
    <property type="evidence" value="ECO:0007669"/>
    <property type="project" value="TreeGrafter"/>
</dbReference>
<evidence type="ECO:0000313" key="15">
    <source>
        <dbReference type="EMBL" id="KAK7922394.1"/>
    </source>
</evidence>
<evidence type="ECO:0000256" key="8">
    <source>
        <dbReference type="ARBA" id="ARBA00023015"/>
    </source>
</evidence>
<evidence type="ECO:0000256" key="13">
    <source>
        <dbReference type="SAM" id="MobiDB-lite"/>
    </source>
</evidence>
<feature type="compositionally biased region" description="Basic and acidic residues" evidence="13">
    <location>
        <begin position="168"/>
        <end position="187"/>
    </location>
</feature>
<evidence type="ECO:0000313" key="16">
    <source>
        <dbReference type="Proteomes" id="UP001460270"/>
    </source>
</evidence>
<dbReference type="PANTHER" id="PTHR23226:SF409">
    <property type="entry name" value="ZINC FINGER PROTEIN 275"/>
    <property type="match status" value="1"/>
</dbReference>
<evidence type="ECO:0000256" key="2">
    <source>
        <dbReference type="ARBA" id="ARBA00004123"/>
    </source>
</evidence>
<evidence type="ECO:0000256" key="9">
    <source>
        <dbReference type="ARBA" id="ARBA00023125"/>
    </source>
</evidence>
<dbReference type="EMBL" id="JBBPFD010000006">
    <property type="protein sequence ID" value="KAK7922394.1"/>
    <property type="molecule type" value="Genomic_DNA"/>
</dbReference>
<dbReference type="PANTHER" id="PTHR23226">
    <property type="entry name" value="ZINC FINGER AND SCAN DOMAIN-CONTAINING"/>
    <property type="match status" value="1"/>
</dbReference>
<evidence type="ECO:0000256" key="10">
    <source>
        <dbReference type="ARBA" id="ARBA00023163"/>
    </source>
</evidence>
<keyword evidence="16" id="KW-1185">Reference proteome</keyword>
<proteinExistence type="inferred from homology"/>
<evidence type="ECO:0000256" key="4">
    <source>
        <dbReference type="ARBA" id="ARBA00022723"/>
    </source>
</evidence>
<dbReference type="GO" id="GO:0005634">
    <property type="term" value="C:nucleus"/>
    <property type="evidence" value="ECO:0007669"/>
    <property type="project" value="UniProtKB-SubCell"/>
</dbReference>
<feature type="domain" description="C2H2-type" evidence="14">
    <location>
        <begin position="66"/>
        <end position="93"/>
    </location>
</feature>
<evidence type="ECO:0000259" key="14">
    <source>
        <dbReference type="PROSITE" id="PS50157"/>
    </source>
</evidence>
<dbReference type="FunFam" id="3.30.160.60:FF:000624">
    <property type="entry name" value="zinc finger protein 697"/>
    <property type="match status" value="1"/>
</dbReference>
<comment type="similarity">
    <text evidence="3">Belongs to the krueppel C2H2-type zinc-finger protein family.</text>
</comment>
<evidence type="ECO:0000256" key="11">
    <source>
        <dbReference type="ARBA" id="ARBA00023242"/>
    </source>
</evidence>
<evidence type="ECO:0000256" key="6">
    <source>
        <dbReference type="ARBA" id="ARBA00022771"/>
    </source>
</evidence>